<comment type="caution">
    <text evidence="2">The sequence shown here is derived from an EMBL/GenBank/DDBJ whole genome shotgun (WGS) entry which is preliminary data.</text>
</comment>
<protein>
    <submittedName>
        <fullName evidence="2">Uncharacterized protein</fullName>
    </submittedName>
</protein>
<sequence>MAERVTAKERELSATTPSIMVAYNRLNGVEQRLKVLEARAEDTGNRARSNNIRIVGLPEKIEKNDLVGCLEKWIAQELVPEELSPFFAGCRPELLLWERCHAQSWQNCYTFEIVTLDYDELAKTTTW</sequence>
<dbReference type="PANTHER" id="PTHR11505">
    <property type="entry name" value="L1 TRANSPOSABLE ELEMENT-RELATED"/>
    <property type="match status" value="1"/>
</dbReference>
<proteinExistence type="predicted"/>
<accession>A0AAV7W0W6</accession>
<evidence type="ECO:0000313" key="3">
    <source>
        <dbReference type="Proteomes" id="UP001066276"/>
    </source>
</evidence>
<dbReference type="Gene3D" id="3.30.70.1820">
    <property type="entry name" value="L1 transposable element, RRM domain"/>
    <property type="match status" value="1"/>
</dbReference>
<gene>
    <name evidence="2" type="ORF">NDU88_002004</name>
</gene>
<feature type="coiled-coil region" evidence="1">
    <location>
        <begin position="19"/>
        <end position="46"/>
    </location>
</feature>
<dbReference type="Proteomes" id="UP001066276">
    <property type="component" value="Chromosome 1_2"/>
</dbReference>
<keyword evidence="1" id="KW-0175">Coiled coil</keyword>
<organism evidence="2 3">
    <name type="scientific">Pleurodeles waltl</name>
    <name type="common">Iberian ribbed newt</name>
    <dbReference type="NCBI Taxonomy" id="8319"/>
    <lineage>
        <taxon>Eukaryota</taxon>
        <taxon>Metazoa</taxon>
        <taxon>Chordata</taxon>
        <taxon>Craniata</taxon>
        <taxon>Vertebrata</taxon>
        <taxon>Euteleostomi</taxon>
        <taxon>Amphibia</taxon>
        <taxon>Batrachia</taxon>
        <taxon>Caudata</taxon>
        <taxon>Salamandroidea</taxon>
        <taxon>Salamandridae</taxon>
        <taxon>Pleurodelinae</taxon>
        <taxon>Pleurodeles</taxon>
    </lineage>
</organism>
<dbReference type="EMBL" id="JANPWB010000002">
    <property type="protein sequence ID" value="KAJ1206601.1"/>
    <property type="molecule type" value="Genomic_DNA"/>
</dbReference>
<evidence type="ECO:0000256" key="1">
    <source>
        <dbReference type="SAM" id="Coils"/>
    </source>
</evidence>
<name>A0AAV7W0W6_PLEWA</name>
<dbReference type="InterPro" id="IPR004244">
    <property type="entry name" value="Transposase_22"/>
</dbReference>
<keyword evidence="3" id="KW-1185">Reference proteome</keyword>
<reference evidence="2" key="1">
    <citation type="journal article" date="2022" name="bioRxiv">
        <title>Sequencing and chromosome-scale assembly of the giantPleurodeles waltlgenome.</title>
        <authorList>
            <person name="Brown T."/>
            <person name="Elewa A."/>
            <person name="Iarovenko S."/>
            <person name="Subramanian E."/>
            <person name="Araus A.J."/>
            <person name="Petzold A."/>
            <person name="Susuki M."/>
            <person name="Suzuki K.-i.T."/>
            <person name="Hayashi T."/>
            <person name="Toyoda A."/>
            <person name="Oliveira C."/>
            <person name="Osipova E."/>
            <person name="Leigh N.D."/>
            <person name="Simon A."/>
            <person name="Yun M.H."/>
        </authorList>
    </citation>
    <scope>NUCLEOTIDE SEQUENCE</scope>
    <source>
        <strain evidence="2">20211129_DDA</strain>
        <tissue evidence="2">Liver</tissue>
    </source>
</reference>
<dbReference type="AlphaFoldDB" id="A0AAV7W0W6"/>
<evidence type="ECO:0000313" key="2">
    <source>
        <dbReference type="EMBL" id="KAJ1206601.1"/>
    </source>
</evidence>